<dbReference type="OrthoDB" id="10376662at2759"/>
<keyword evidence="3" id="KW-1185">Reference proteome</keyword>
<proteinExistence type="predicted"/>
<gene>
    <name evidence="2" type="ORF">AYI69_g10499</name>
</gene>
<sequence>MHLEFSKAVKQLTIFILVSNKVYSLPYNGYDSEDNNLQEYHDHSHNHIDANENANYIPQNENMDNKYYYNNREPAYLKDSENQEIYGDSEKDFNSDADQAEYEDNAPLQLGKKNSKSTINIMLENPKKDGVANDNDLENDVSYLSKNELAKNDIDYESEKAKNLENAISKFRNSENNKIGSSGVVESNSDAKNSNRALNSPENTVSTNKKINKSSLNENHIMDKKDQVQMINTPWSFLPISYLQYLGDEVVKSDIFSNGDKGNRTEHGLGSVLKNGFLKVKSIFNKKPQGEKRDGVLNSSDISEFDDYLNDKEINEIEKKIAVLQVVRQSNISPTPNPNIAVIPAAKPSQVGKATSTSPLTSKNAIITKNGVAVKVEKKIVVKTAAAVTVKVVAVPQSTIISTPVPRNSRNFTQTAVQSLEQPTCSCICKLKNAIFSGELKLTGTPSHLKTDINIPVLQNPTQPTPQARGVIAINISDSPVNAQIAPIAPNTQNIIAPVPIMTSVSPSVVSTSTHTPITQLSTANKNVAFIKNKNEEMVIVGSKTYGLIQTPSQTRIQSTPQIVAQAIPNIGSKTVIDLNARNPILSGRVLLGISSQTATPTAINISSPINQNSMNNLAQVNSLSYSAQGSSKLAVESPPSAPPPAPIQAGAIPIPLAIDNSIFSESKNSLMNEGSGNTQNLDYKGKSVMEEVNQVLENSGEIEKSDNDSDYRVFYANGEEYLEVNNSAIKENAILGGGVIDYVEF</sequence>
<comment type="caution">
    <text evidence="2">The sequence shown here is derived from an EMBL/GenBank/DDBJ whole genome shotgun (WGS) entry which is preliminary data.</text>
</comment>
<evidence type="ECO:0000256" key="1">
    <source>
        <dbReference type="SAM" id="MobiDB-lite"/>
    </source>
</evidence>
<dbReference type="EMBL" id="LSSM01006908">
    <property type="protein sequence ID" value="OMJ09801.1"/>
    <property type="molecule type" value="Genomic_DNA"/>
</dbReference>
<evidence type="ECO:0000313" key="2">
    <source>
        <dbReference type="EMBL" id="OMJ09801.1"/>
    </source>
</evidence>
<name>A0A1R1X593_9FUNG</name>
<dbReference type="AlphaFoldDB" id="A0A1R1X593"/>
<organism evidence="2 3">
    <name type="scientific">Smittium culicis</name>
    <dbReference type="NCBI Taxonomy" id="133412"/>
    <lineage>
        <taxon>Eukaryota</taxon>
        <taxon>Fungi</taxon>
        <taxon>Fungi incertae sedis</taxon>
        <taxon>Zoopagomycota</taxon>
        <taxon>Kickxellomycotina</taxon>
        <taxon>Harpellomycetes</taxon>
        <taxon>Harpellales</taxon>
        <taxon>Legeriomycetaceae</taxon>
        <taxon>Smittium</taxon>
    </lineage>
</organism>
<protein>
    <submittedName>
        <fullName evidence="2">Uncharacterized protein</fullName>
    </submittedName>
</protein>
<evidence type="ECO:0000313" key="3">
    <source>
        <dbReference type="Proteomes" id="UP000187429"/>
    </source>
</evidence>
<dbReference type="Proteomes" id="UP000187429">
    <property type="component" value="Unassembled WGS sequence"/>
</dbReference>
<accession>A0A1R1X593</accession>
<reference evidence="3" key="1">
    <citation type="submission" date="2017-01" db="EMBL/GenBank/DDBJ databases">
        <authorList>
            <person name="Wang Y."/>
            <person name="White M."/>
            <person name="Kvist S."/>
            <person name="Moncalvo J.-M."/>
        </authorList>
    </citation>
    <scope>NUCLEOTIDE SEQUENCE [LARGE SCALE GENOMIC DNA]</scope>
    <source>
        <strain evidence="3">ID-206-W2</strain>
    </source>
</reference>
<feature type="region of interest" description="Disordered" evidence="1">
    <location>
        <begin position="175"/>
        <end position="212"/>
    </location>
</feature>